<gene>
    <name evidence="4" type="primary">20354518</name>
    <name evidence="3" type="ORF">GGTG_14060</name>
</gene>
<dbReference type="PROSITE" id="PS50405">
    <property type="entry name" value="GST_CTER"/>
    <property type="match status" value="1"/>
</dbReference>
<feature type="domain" description="GST C-terminal" evidence="2">
    <location>
        <begin position="1"/>
        <end position="132"/>
    </location>
</feature>
<dbReference type="AlphaFoldDB" id="J3PKK2"/>
<feature type="chain" id="PRO_5015095478" description="GST C-terminal domain-containing protein" evidence="1">
    <location>
        <begin position="24"/>
        <end position="135"/>
    </location>
</feature>
<dbReference type="GeneID" id="20354518"/>
<sequence>MALFADAWMAKLFPLFIRALVSSKTLEEATAAGAELNAGIAAHMEPLLAGAAPFFGGSQTLTMAEVLIAPFAIRLLTLAPAGVIPASTIEGLEAKAPSFYRWATAVSEHPSVRTVWVKWNGVEATRERVVPMRSW</sequence>
<dbReference type="VEuPathDB" id="FungiDB:GGTG_14060"/>
<reference evidence="5" key="1">
    <citation type="submission" date="2010-07" db="EMBL/GenBank/DDBJ databases">
        <title>The genome sequence of Gaeumannomyces graminis var. tritici strain R3-111a-1.</title>
        <authorList>
            <consortium name="The Broad Institute Genome Sequencing Platform"/>
            <person name="Ma L.-J."/>
            <person name="Dead R."/>
            <person name="Young S."/>
            <person name="Zeng Q."/>
            <person name="Koehrsen M."/>
            <person name="Alvarado L."/>
            <person name="Berlin A."/>
            <person name="Chapman S.B."/>
            <person name="Chen Z."/>
            <person name="Freedman E."/>
            <person name="Gellesch M."/>
            <person name="Goldberg J."/>
            <person name="Griggs A."/>
            <person name="Gujja S."/>
            <person name="Heilman E.R."/>
            <person name="Heiman D."/>
            <person name="Hepburn T."/>
            <person name="Howarth C."/>
            <person name="Jen D."/>
            <person name="Larson L."/>
            <person name="Mehta T."/>
            <person name="Neiman D."/>
            <person name="Pearson M."/>
            <person name="Roberts A."/>
            <person name="Saif S."/>
            <person name="Shea T."/>
            <person name="Shenoy N."/>
            <person name="Sisk P."/>
            <person name="Stolte C."/>
            <person name="Sykes S."/>
            <person name="Walk T."/>
            <person name="White J."/>
            <person name="Yandava C."/>
            <person name="Haas B."/>
            <person name="Nusbaum C."/>
            <person name="Birren B."/>
        </authorList>
    </citation>
    <scope>NUCLEOTIDE SEQUENCE [LARGE SCALE GENOMIC DNA]</scope>
    <source>
        <strain evidence="5">R3-111a-1</strain>
    </source>
</reference>
<evidence type="ECO:0000313" key="4">
    <source>
        <dbReference type="EnsemblFungi" id="EJT68364"/>
    </source>
</evidence>
<reference evidence="4" key="5">
    <citation type="submission" date="2018-04" db="UniProtKB">
        <authorList>
            <consortium name="EnsemblFungi"/>
        </authorList>
    </citation>
    <scope>IDENTIFICATION</scope>
    <source>
        <strain evidence="4">R3-111a-1</strain>
    </source>
</reference>
<evidence type="ECO:0000313" key="5">
    <source>
        <dbReference type="Proteomes" id="UP000006039"/>
    </source>
</evidence>
<dbReference type="Gene3D" id="1.20.1050.10">
    <property type="match status" value="1"/>
</dbReference>
<dbReference type="Proteomes" id="UP000006039">
    <property type="component" value="Unassembled WGS sequence"/>
</dbReference>
<dbReference type="OrthoDB" id="202840at2759"/>
<reference evidence="3" key="2">
    <citation type="submission" date="2010-07" db="EMBL/GenBank/DDBJ databases">
        <authorList>
            <consortium name="The Broad Institute Genome Sequencing Platform"/>
            <consortium name="Broad Institute Genome Sequencing Center for Infectious Disease"/>
            <person name="Ma L.-J."/>
            <person name="Dead R."/>
            <person name="Young S."/>
            <person name="Zeng Q."/>
            <person name="Koehrsen M."/>
            <person name="Alvarado L."/>
            <person name="Berlin A."/>
            <person name="Chapman S.B."/>
            <person name="Chen Z."/>
            <person name="Freedman E."/>
            <person name="Gellesch M."/>
            <person name="Goldberg J."/>
            <person name="Griggs A."/>
            <person name="Gujja S."/>
            <person name="Heilman E.R."/>
            <person name="Heiman D."/>
            <person name="Hepburn T."/>
            <person name="Howarth C."/>
            <person name="Jen D."/>
            <person name="Larson L."/>
            <person name="Mehta T."/>
            <person name="Neiman D."/>
            <person name="Pearson M."/>
            <person name="Roberts A."/>
            <person name="Saif S."/>
            <person name="Shea T."/>
            <person name="Shenoy N."/>
            <person name="Sisk P."/>
            <person name="Stolte C."/>
            <person name="Sykes S."/>
            <person name="Walk T."/>
            <person name="White J."/>
            <person name="Yandava C."/>
            <person name="Haas B."/>
            <person name="Nusbaum C."/>
            <person name="Birren B."/>
        </authorList>
    </citation>
    <scope>NUCLEOTIDE SEQUENCE</scope>
    <source>
        <strain evidence="3">R3-111a-1</strain>
    </source>
</reference>
<protein>
    <recommendedName>
        <fullName evidence="2">GST C-terminal domain-containing protein</fullName>
    </recommendedName>
</protein>
<keyword evidence="1" id="KW-0732">Signal</keyword>
<keyword evidence="5" id="KW-1185">Reference proteome</keyword>
<dbReference type="eggNOG" id="KOG0406">
    <property type="taxonomic scope" value="Eukaryota"/>
</dbReference>
<reference evidence="3" key="3">
    <citation type="submission" date="2010-09" db="EMBL/GenBank/DDBJ databases">
        <title>Annotation of Gaeumannomyces graminis var. tritici R3-111a-1.</title>
        <authorList>
            <consortium name="The Broad Institute Genome Sequencing Platform"/>
            <person name="Ma L.-J."/>
            <person name="Dead R."/>
            <person name="Young S.K."/>
            <person name="Zeng Q."/>
            <person name="Gargeya S."/>
            <person name="Fitzgerald M."/>
            <person name="Haas B."/>
            <person name="Abouelleil A."/>
            <person name="Alvarado L."/>
            <person name="Arachchi H.M."/>
            <person name="Berlin A."/>
            <person name="Brown A."/>
            <person name="Chapman S.B."/>
            <person name="Chen Z."/>
            <person name="Dunbar C."/>
            <person name="Freedman E."/>
            <person name="Gearin G."/>
            <person name="Gellesch M."/>
            <person name="Goldberg J."/>
            <person name="Griggs A."/>
            <person name="Gujja S."/>
            <person name="Heiman D."/>
            <person name="Howarth C."/>
            <person name="Larson L."/>
            <person name="Lui A."/>
            <person name="MacDonald P.J.P."/>
            <person name="Mehta T."/>
            <person name="Montmayeur A."/>
            <person name="Murphy C."/>
            <person name="Neiman D."/>
            <person name="Pearson M."/>
            <person name="Priest M."/>
            <person name="Roberts A."/>
            <person name="Saif S."/>
            <person name="Shea T."/>
            <person name="Shenoy N."/>
            <person name="Sisk P."/>
            <person name="Stolte C."/>
            <person name="Sykes S."/>
            <person name="Yandava C."/>
            <person name="Wortman J."/>
            <person name="Nusbaum C."/>
            <person name="Birren B."/>
        </authorList>
    </citation>
    <scope>NUCLEOTIDE SEQUENCE</scope>
    <source>
        <strain evidence="3">R3-111a-1</strain>
    </source>
</reference>
<dbReference type="HOGENOM" id="CLU_1885899_0_0_1"/>
<dbReference type="EMBL" id="GL385512">
    <property type="protein sequence ID" value="EJT68364.1"/>
    <property type="molecule type" value="Genomic_DNA"/>
</dbReference>
<dbReference type="STRING" id="644352.J3PKK2"/>
<evidence type="ECO:0000259" key="2">
    <source>
        <dbReference type="PROSITE" id="PS50405"/>
    </source>
</evidence>
<name>J3PKK2_GAET3</name>
<dbReference type="SUPFAM" id="SSF47616">
    <property type="entry name" value="GST C-terminal domain-like"/>
    <property type="match status" value="1"/>
</dbReference>
<proteinExistence type="predicted"/>
<dbReference type="RefSeq" id="XP_009230251.1">
    <property type="nucleotide sequence ID" value="XM_009231987.1"/>
</dbReference>
<dbReference type="InterPro" id="IPR010987">
    <property type="entry name" value="Glutathione-S-Trfase_C-like"/>
</dbReference>
<evidence type="ECO:0000256" key="1">
    <source>
        <dbReference type="SAM" id="SignalP"/>
    </source>
</evidence>
<accession>J3PKK2</accession>
<reference evidence="4" key="4">
    <citation type="journal article" date="2015" name="G3 (Bethesda)">
        <title>Genome sequences of three phytopathogenic species of the Magnaporthaceae family of fungi.</title>
        <authorList>
            <person name="Okagaki L.H."/>
            <person name="Nunes C.C."/>
            <person name="Sailsbery J."/>
            <person name="Clay B."/>
            <person name="Brown D."/>
            <person name="John T."/>
            <person name="Oh Y."/>
            <person name="Young N."/>
            <person name="Fitzgerald M."/>
            <person name="Haas B.J."/>
            <person name="Zeng Q."/>
            <person name="Young S."/>
            <person name="Adiconis X."/>
            <person name="Fan L."/>
            <person name="Levin J.Z."/>
            <person name="Mitchell T.K."/>
            <person name="Okubara P.A."/>
            <person name="Farman M.L."/>
            <person name="Kohn L.M."/>
            <person name="Birren B."/>
            <person name="Ma L.-J."/>
            <person name="Dean R.A."/>
        </authorList>
    </citation>
    <scope>NUCLEOTIDE SEQUENCE</scope>
    <source>
        <strain evidence="4">R3-111a-1</strain>
    </source>
</reference>
<organism evidence="3">
    <name type="scientific">Gaeumannomyces tritici (strain R3-111a-1)</name>
    <name type="common">Wheat and barley take-all root rot fungus</name>
    <name type="synonym">Gaeumannomyces graminis var. tritici</name>
    <dbReference type="NCBI Taxonomy" id="644352"/>
    <lineage>
        <taxon>Eukaryota</taxon>
        <taxon>Fungi</taxon>
        <taxon>Dikarya</taxon>
        <taxon>Ascomycota</taxon>
        <taxon>Pezizomycotina</taxon>
        <taxon>Sordariomycetes</taxon>
        <taxon>Sordariomycetidae</taxon>
        <taxon>Magnaporthales</taxon>
        <taxon>Magnaporthaceae</taxon>
        <taxon>Gaeumannomyces</taxon>
    </lineage>
</organism>
<dbReference type="InterPro" id="IPR036282">
    <property type="entry name" value="Glutathione-S-Trfase_C_sf"/>
</dbReference>
<feature type="signal peptide" evidence="1">
    <location>
        <begin position="1"/>
        <end position="23"/>
    </location>
</feature>
<dbReference type="EnsemblFungi" id="EJT68364">
    <property type="protein sequence ID" value="EJT68364"/>
    <property type="gene ID" value="GGTG_14060"/>
</dbReference>
<evidence type="ECO:0000313" key="3">
    <source>
        <dbReference type="EMBL" id="EJT68364.1"/>
    </source>
</evidence>